<sequence length="66" mass="7781">MATRTPTRIERHRYRCPHGHANWEPRDGGFYCVTCLTRWGRDPYFRELEDDQTGETVNPEALDGIE</sequence>
<name>A0ABD5RB34_9EURY</name>
<dbReference type="EMBL" id="JBHSKX010000002">
    <property type="protein sequence ID" value="MFC5367178.1"/>
    <property type="molecule type" value="Genomic_DNA"/>
</dbReference>
<dbReference type="RefSeq" id="WP_227229443.1">
    <property type="nucleotide sequence ID" value="NZ_JAJCVJ010000002.1"/>
</dbReference>
<keyword evidence="2" id="KW-1185">Reference proteome</keyword>
<protein>
    <recommendedName>
        <fullName evidence="3">HNH endonuclease</fullName>
    </recommendedName>
</protein>
<dbReference type="AlphaFoldDB" id="A0ABD5RB34"/>
<evidence type="ECO:0000313" key="2">
    <source>
        <dbReference type="Proteomes" id="UP001596201"/>
    </source>
</evidence>
<comment type="caution">
    <text evidence="1">The sequence shown here is derived from an EMBL/GenBank/DDBJ whole genome shotgun (WGS) entry which is preliminary data.</text>
</comment>
<accession>A0ABD5RB34</accession>
<proteinExistence type="predicted"/>
<evidence type="ECO:0008006" key="3">
    <source>
        <dbReference type="Google" id="ProtNLM"/>
    </source>
</evidence>
<reference evidence="1 2" key="1">
    <citation type="journal article" date="2019" name="Int. J. Syst. Evol. Microbiol.">
        <title>The Global Catalogue of Microorganisms (GCM) 10K type strain sequencing project: providing services to taxonomists for standard genome sequencing and annotation.</title>
        <authorList>
            <consortium name="The Broad Institute Genomics Platform"/>
            <consortium name="The Broad Institute Genome Sequencing Center for Infectious Disease"/>
            <person name="Wu L."/>
            <person name="Ma J."/>
        </authorList>
    </citation>
    <scope>NUCLEOTIDE SEQUENCE [LARGE SCALE GENOMIC DNA]</scope>
    <source>
        <strain evidence="1 2">CGMCC 1.12237</strain>
    </source>
</reference>
<organism evidence="1 2">
    <name type="scientific">Salinirubrum litoreum</name>
    <dbReference type="NCBI Taxonomy" id="1126234"/>
    <lineage>
        <taxon>Archaea</taxon>
        <taxon>Methanobacteriati</taxon>
        <taxon>Methanobacteriota</taxon>
        <taxon>Stenosarchaea group</taxon>
        <taxon>Halobacteria</taxon>
        <taxon>Halobacteriales</taxon>
        <taxon>Haloferacaceae</taxon>
        <taxon>Salinirubrum</taxon>
    </lineage>
</organism>
<evidence type="ECO:0000313" key="1">
    <source>
        <dbReference type="EMBL" id="MFC5367178.1"/>
    </source>
</evidence>
<gene>
    <name evidence="1" type="ORF">ACFPJ5_09505</name>
</gene>
<dbReference type="Proteomes" id="UP001596201">
    <property type="component" value="Unassembled WGS sequence"/>
</dbReference>